<dbReference type="Pfam" id="PF00037">
    <property type="entry name" value="Fer4"/>
    <property type="match status" value="1"/>
</dbReference>
<proteinExistence type="predicted"/>
<evidence type="ECO:0000259" key="4">
    <source>
        <dbReference type="PROSITE" id="PS51379"/>
    </source>
</evidence>
<keyword evidence="3" id="KW-0408">Iron</keyword>
<feature type="binding site" evidence="3">
    <location>
        <position position="603"/>
    </location>
    <ligand>
        <name>[4Fe-4S] cluster</name>
        <dbReference type="ChEBI" id="CHEBI:49883"/>
        <label>1</label>
    </ligand>
</feature>
<dbReference type="InterPro" id="IPR017896">
    <property type="entry name" value="4Fe4S_Fe-S-bd"/>
</dbReference>
<gene>
    <name evidence="5" type="ORF">CVV64_10075</name>
</gene>
<dbReference type="PIRSF" id="PIRSF006439">
    <property type="entry name" value="Indolepyruvate_ferr_oxidored"/>
    <property type="match status" value="1"/>
</dbReference>
<organism evidence="5 6">
    <name type="scientific">Candidatus Wallbacteria bacterium HGW-Wallbacteria-1</name>
    <dbReference type="NCBI Taxonomy" id="2013854"/>
    <lineage>
        <taxon>Bacteria</taxon>
        <taxon>Candidatus Walliibacteriota</taxon>
    </lineage>
</organism>
<feature type="binding site" evidence="3">
    <location>
        <position position="633"/>
    </location>
    <ligand>
        <name>[4Fe-4S] cluster</name>
        <dbReference type="ChEBI" id="CHEBI:49883"/>
        <label>2</label>
    </ligand>
</feature>
<feature type="binding site" evidence="3">
    <location>
        <position position="630"/>
    </location>
    <ligand>
        <name>[4Fe-4S] cluster</name>
        <dbReference type="ChEBI" id="CHEBI:49883"/>
        <label>2</label>
    </ligand>
</feature>
<feature type="binding site" evidence="3">
    <location>
        <position position="606"/>
    </location>
    <ligand>
        <name>[4Fe-4S] cluster</name>
        <dbReference type="ChEBI" id="CHEBI:49883"/>
        <label>1</label>
    </ligand>
</feature>
<keyword evidence="3" id="KW-0411">Iron-sulfur</keyword>
<comment type="caution">
    <text evidence="5">The sequence shown here is derived from an EMBL/GenBank/DDBJ whole genome shotgun (WGS) entry which is preliminary data.</text>
</comment>
<name>A0A2N1PPP6_9BACT</name>
<protein>
    <recommendedName>
        <fullName evidence="4">4Fe-4S ferredoxin-type domain-containing protein</fullName>
    </recommendedName>
</protein>
<dbReference type="SUPFAM" id="SSF54862">
    <property type="entry name" value="4Fe-4S ferredoxins"/>
    <property type="match status" value="1"/>
</dbReference>
<dbReference type="InterPro" id="IPR017721">
    <property type="entry name" value="IorA"/>
</dbReference>
<keyword evidence="3" id="KW-0004">4Fe-4S</keyword>
<dbReference type="InterPro" id="IPR011766">
    <property type="entry name" value="TPP_enzyme_TPP-bd"/>
</dbReference>
<keyword evidence="2" id="KW-0560">Oxidoreductase</keyword>
<reference evidence="5 6" key="1">
    <citation type="journal article" date="2017" name="ISME J.">
        <title>Potential for microbial H2 and metal transformations associated with novel bacteria and archaea in deep terrestrial subsurface sediments.</title>
        <authorList>
            <person name="Hernsdorf A.W."/>
            <person name="Amano Y."/>
            <person name="Miyakawa K."/>
            <person name="Ise K."/>
            <person name="Suzuki Y."/>
            <person name="Anantharaman K."/>
            <person name="Probst A."/>
            <person name="Burstein D."/>
            <person name="Thomas B.C."/>
            <person name="Banfield J.F."/>
        </authorList>
    </citation>
    <scope>NUCLEOTIDE SEQUENCE [LARGE SCALE GENOMIC DNA]</scope>
    <source>
        <strain evidence="5">HGW-Wallbacteria-1</strain>
    </source>
</reference>
<dbReference type="CDD" id="cd07034">
    <property type="entry name" value="TPP_PYR_PFOR_IOR-alpha_like"/>
    <property type="match status" value="1"/>
</dbReference>
<evidence type="ECO:0000256" key="1">
    <source>
        <dbReference type="ARBA" id="ARBA00022723"/>
    </source>
</evidence>
<dbReference type="InterPro" id="IPR045025">
    <property type="entry name" value="HACL1-like"/>
</dbReference>
<accession>A0A2N1PPP6</accession>
<dbReference type="Pfam" id="PF02775">
    <property type="entry name" value="TPP_enzyme_C"/>
    <property type="match status" value="1"/>
</dbReference>
<dbReference type="GO" id="GO:0043805">
    <property type="term" value="F:indolepyruvate ferredoxin oxidoreductase activity"/>
    <property type="evidence" value="ECO:0007669"/>
    <property type="project" value="InterPro"/>
</dbReference>
<dbReference type="AlphaFoldDB" id="A0A2N1PPP6"/>
<dbReference type="PANTHER" id="PTHR43710:SF7">
    <property type="entry name" value="INDOLEPYRUVATE OXIDOREDUCTASE SUBUNIT IORA"/>
    <property type="match status" value="1"/>
</dbReference>
<dbReference type="GO" id="GO:0046872">
    <property type="term" value="F:metal ion binding"/>
    <property type="evidence" value="ECO:0007669"/>
    <property type="project" value="UniProtKB-KW"/>
</dbReference>
<feature type="binding site" evidence="3">
    <location>
        <position position="640"/>
    </location>
    <ligand>
        <name>[4Fe-4S] cluster</name>
        <dbReference type="ChEBI" id="CHEBI:49883"/>
        <label>1</label>
    </ligand>
</feature>
<evidence type="ECO:0000256" key="2">
    <source>
        <dbReference type="ARBA" id="ARBA00023002"/>
    </source>
</evidence>
<feature type="binding site" evidence="3">
    <location>
        <position position="636"/>
    </location>
    <ligand>
        <name>[4Fe-4S] cluster</name>
        <dbReference type="ChEBI" id="CHEBI:49883"/>
        <label>2</label>
    </ligand>
</feature>
<dbReference type="PROSITE" id="PS51379">
    <property type="entry name" value="4FE4S_FER_2"/>
    <property type="match status" value="2"/>
</dbReference>
<evidence type="ECO:0000313" key="6">
    <source>
        <dbReference type="Proteomes" id="UP000233256"/>
    </source>
</evidence>
<feature type="binding site" evidence="3">
    <location>
        <position position="612"/>
    </location>
    <ligand>
        <name>[4Fe-4S] cluster</name>
        <dbReference type="ChEBI" id="CHEBI:49883"/>
        <label>2</label>
    </ligand>
</feature>
<sequence length="669" mass="72353">MSFSNVFSESDSGCRLILSGAGAVARGAFEAGVGLVVTYPGSPVVETYDLLASALPDTGGIARIVINEHVAFHTALGYSLSGGRSLVVMKHVGLNVCADPAHYSAYTGVKGGMVIVVGTDPGSTCSTGEFDARFYSLHTHLPILEPWDFDHARELTRRAFEMSEKLSLPVIILIPSSFCYGMGPVISDSPLPRRKKLFFSHDLNLTSVGASAVALHQRLHGKIESLLAMKPGEIMPLSDSFFFQPAPGKVDSPQKGTTDLLIVTSGIYRDFVREALSYLGIRAQSAALYSPAMTYPFPGSELIAYVEDLGRPDVFFVEDLDGFLQLQGSAALASAGISVKIHGKEFIPCWGKLDFQGVMKGLEQALDRFSSTADSMEGLPDQVTVPGCSVQSTRVPSREGTFCPGCPHRAFFYTLKDVLEPDDIIGGDIGCSSLPPHFSDWLTCMNSGPSIAMGVSLALNGFSGAPRVVSLIGDSTLFHSGLQTIIEAAQTDSRQVCFILDNSWTAMTGHQPTPGTRRQIDGSVKPGSVDIHDLLKACGVNRIFRVDPLNMEMTRRVIFQALENPGFVCVLVEHECKLQQLRRGAEQQWSTAFQIVPQRCVQCGKCYSELTCPAIVRDDQGMFGIDQEKCHNCGACAQICSNGAIIPFSVRAFDFHSKTECGMVRKFEP</sequence>
<dbReference type="InterPro" id="IPR002880">
    <property type="entry name" value="Pyrv_Fd/Flavodoxin_OxRdtase_N"/>
</dbReference>
<evidence type="ECO:0000313" key="5">
    <source>
        <dbReference type="EMBL" id="PKK90304.1"/>
    </source>
</evidence>
<dbReference type="SUPFAM" id="SSF52518">
    <property type="entry name" value="Thiamin diphosphate-binding fold (THDP-binding)"/>
    <property type="match status" value="2"/>
</dbReference>
<dbReference type="GO" id="GO:0030976">
    <property type="term" value="F:thiamine pyrophosphate binding"/>
    <property type="evidence" value="ECO:0007669"/>
    <property type="project" value="InterPro"/>
</dbReference>
<dbReference type="InterPro" id="IPR029061">
    <property type="entry name" value="THDP-binding"/>
</dbReference>
<dbReference type="Gene3D" id="3.30.70.20">
    <property type="match status" value="1"/>
</dbReference>
<dbReference type="Gene3D" id="3.40.50.970">
    <property type="match status" value="2"/>
</dbReference>
<comment type="cofactor">
    <cofactor evidence="3">
        <name>[4Fe-4S] cluster</name>
        <dbReference type="ChEBI" id="CHEBI:49883"/>
    </cofactor>
    <text evidence="3">Binds 2 [4Fe-4S] clusters. In this family the first cluster has a non-standard and varying [4Fe-4S] binding motif CX(2)CX(2)CX(4-5)CP.</text>
</comment>
<evidence type="ECO:0000256" key="3">
    <source>
        <dbReference type="PIRSR" id="PIRSR006439-50"/>
    </source>
</evidence>
<feature type="domain" description="4Fe-4S ferredoxin-type" evidence="4">
    <location>
        <begin position="621"/>
        <end position="650"/>
    </location>
</feature>
<dbReference type="EMBL" id="PGXC01000006">
    <property type="protein sequence ID" value="PKK90304.1"/>
    <property type="molecule type" value="Genomic_DNA"/>
</dbReference>
<dbReference type="PANTHER" id="PTHR43710">
    <property type="entry name" value="2-HYDROXYACYL-COA LYASE"/>
    <property type="match status" value="1"/>
</dbReference>
<keyword evidence="1 3" id="KW-0479">Metal-binding</keyword>
<dbReference type="Proteomes" id="UP000233256">
    <property type="component" value="Unassembled WGS sequence"/>
</dbReference>
<dbReference type="GO" id="GO:0051539">
    <property type="term" value="F:4 iron, 4 sulfur cluster binding"/>
    <property type="evidence" value="ECO:0007669"/>
    <property type="project" value="UniProtKB-KW"/>
</dbReference>
<feature type="binding site" evidence="3">
    <location>
        <position position="600"/>
    </location>
    <ligand>
        <name>[4Fe-4S] cluster</name>
        <dbReference type="ChEBI" id="CHEBI:49883"/>
        <label>1</label>
    </ligand>
</feature>
<feature type="domain" description="4Fe-4S ferredoxin-type" evidence="4">
    <location>
        <begin position="591"/>
        <end position="620"/>
    </location>
</feature>